<protein>
    <submittedName>
        <fullName evidence="6">NAD(P)/FAD-dependent oxidoreductase</fullName>
    </submittedName>
</protein>
<dbReference type="Pfam" id="PF02852">
    <property type="entry name" value="Pyr_redox_dim"/>
    <property type="match status" value="1"/>
</dbReference>
<keyword evidence="2" id="KW-0285">Flavoprotein</keyword>
<evidence type="ECO:0000313" key="6">
    <source>
        <dbReference type="EMBL" id="RRR69805.1"/>
    </source>
</evidence>
<keyword evidence="3" id="KW-0274">FAD</keyword>
<dbReference type="Pfam" id="PF07992">
    <property type="entry name" value="Pyr_redox_2"/>
    <property type="match status" value="1"/>
</dbReference>
<dbReference type="InterPro" id="IPR036188">
    <property type="entry name" value="FAD/NAD-bd_sf"/>
</dbReference>
<name>A0A426TWR4_9CHLR</name>
<dbReference type="SUPFAM" id="SSF51905">
    <property type="entry name" value="FAD/NAD(P)-binding domain"/>
    <property type="match status" value="1"/>
</dbReference>
<feature type="domain" description="FAD/NAD(P)-binding" evidence="5">
    <location>
        <begin position="3"/>
        <end position="290"/>
    </location>
</feature>
<dbReference type="GO" id="GO:0003955">
    <property type="term" value="F:NAD(P)H dehydrogenase (quinone) activity"/>
    <property type="evidence" value="ECO:0007669"/>
    <property type="project" value="TreeGrafter"/>
</dbReference>
<dbReference type="PANTHER" id="PTHR43014:SF2">
    <property type="entry name" value="MERCURIC REDUCTASE"/>
    <property type="match status" value="1"/>
</dbReference>
<dbReference type="InterPro" id="IPR016156">
    <property type="entry name" value="FAD/NAD-linked_Rdtase_dimer_sf"/>
</dbReference>
<dbReference type="Gene3D" id="3.50.50.60">
    <property type="entry name" value="FAD/NAD(P)-binding domain"/>
    <property type="match status" value="2"/>
</dbReference>
<dbReference type="GO" id="GO:0050660">
    <property type="term" value="F:flavin adenine dinucleotide binding"/>
    <property type="evidence" value="ECO:0007669"/>
    <property type="project" value="TreeGrafter"/>
</dbReference>
<comment type="cofactor">
    <cofactor evidence="1">
        <name>FAD</name>
        <dbReference type="ChEBI" id="CHEBI:57692"/>
    </cofactor>
</comment>
<dbReference type="PRINTS" id="PR00368">
    <property type="entry name" value="FADPNR"/>
</dbReference>
<dbReference type="Proteomes" id="UP000280307">
    <property type="component" value="Unassembled WGS sequence"/>
</dbReference>
<dbReference type="PRINTS" id="PR00411">
    <property type="entry name" value="PNDRDTASEI"/>
</dbReference>
<proteinExistence type="predicted"/>
<evidence type="ECO:0000313" key="7">
    <source>
        <dbReference type="Proteomes" id="UP000280307"/>
    </source>
</evidence>
<evidence type="ECO:0000256" key="2">
    <source>
        <dbReference type="ARBA" id="ARBA00022630"/>
    </source>
</evidence>
<evidence type="ECO:0000256" key="3">
    <source>
        <dbReference type="ARBA" id="ARBA00022827"/>
    </source>
</evidence>
<dbReference type="PANTHER" id="PTHR43014">
    <property type="entry name" value="MERCURIC REDUCTASE"/>
    <property type="match status" value="1"/>
</dbReference>
<dbReference type="EMBL" id="RSAS01000583">
    <property type="protein sequence ID" value="RRR69805.1"/>
    <property type="molecule type" value="Genomic_DNA"/>
</dbReference>
<gene>
    <name evidence="6" type="ORF">EI684_14605</name>
</gene>
<accession>A0A426TWR4</accession>
<feature type="domain" description="Pyridine nucleotide-disulphide oxidoreductase dimerisation" evidence="4">
    <location>
        <begin position="334"/>
        <end position="412"/>
    </location>
</feature>
<reference evidence="6 7" key="1">
    <citation type="submission" date="2018-12" db="EMBL/GenBank/DDBJ databases">
        <title>Genome Sequence of Candidatus Viridilinea halotolerans isolated from saline sulfide-rich spring.</title>
        <authorList>
            <person name="Grouzdev D.S."/>
            <person name="Burganskaya E.I."/>
            <person name="Krutkina M.S."/>
            <person name="Sukhacheva M.V."/>
            <person name="Gorlenko V.M."/>
        </authorList>
    </citation>
    <scope>NUCLEOTIDE SEQUENCE [LARGE SCALE GENOMIC DNA]</scope>
    <source>
        <strain evidence="6">Chok-6</strain>
    </source>
</reference>
<evidence type="ECO:0000259" key="4">
    <source>
        <dbReference type="Pfam" id="PF02852"/>
    </source>
</evidence>
<evidence type="ECO:0000256" key="1">
    <source>
        <dbReference type="ARBA" id="ARBA00001974"/>
    </source>
</evidence>
<dbReference type="InterPro" id="IPR004099">
    <property type="entry name" value="Pyr_nucl-diS_OxRdtase_dimer"/>
</dbReference>
<dbReference type="Gene3D" id="3.30.390.30">
    <property type="match status" value="1"/>
</dbReference>
<dbReference type="InterPro" id="IPR023753">
    <property type="entry name" value="FAD/NAD-binding_dom"/>
</dbReference>
<evidence type="ECO:0000259" key="5">
    <source>
        <dbReference type="Pfam" id="PF07992"/>
    </source>
</evidence>
<dbReference type="AlphaFoldDB" id="A0A426TWR4"/>
<organism evidence="6 7">
    <name type="scientific">Candidatus Viridilinea halotolerans</name>
    <dbReference type="NCBI Taxonomy" id="2491704"/>
    <lineage>
        <taxon>Bacteria</taxon>
        <taxon>Bacillati</taxon>
        <taxon>Chloroflexota</taxon>
        <taxon>Chloroflexia</taxon>
        <taxon>Chloroflexales</taxon>
        <taxon>Chloroflexineae</taxon>
        <taxon>Oscillochloridaceae</taxon>
        <taxon>Candidatus Viridilinea</taxon>
    </lineage>
</organism>
<sequence length="419" mass="44209">MRRIVILGGGPAGLEAARAAAPHATVTLVSNLPPGTWRPLTGRIWLAAVAGGERDLATITQRVDHACAMWQERAMAELEALGVSIMNGYARVFGTMVRVELPDGAPEALLEADAVIIAAGAQDLYPDGLAPDGEQILNDAHLGVLTRIPATTLVIGDGSIGFELCHIMSLLGSEVTWLVPEDAPRSFVAPPVDGYLTRLMERQGVRMIPRTSVRRLNADGEAVHLVTAEGARYGADVALLARARHSDPTVFGLKSEDLAADIYGQTKLRGVYLVGDALNPRTTSVAMAQGRAAALHAVGRSSGPAETSDIVVSFMKNPQVARLGHIATEGSRNSITVSLTESLAAYVENTLDGFLNLAWDQTGRVIGALAVAPQAAALLAPLALAMRMRLRLEDLADGYGPHPVLSELVAQAARKALVE</sequence>
<dbReference type="SUPFAM" id="SSF55424">
    <property type="entry name" value="FAD/NAD-linked reductases, dimerisation (C-terminal) domain"/>
    <property type="match status" value="1"/>
</dbReference>
<comment type="caution">
    <text evidence="6">The sequence shown here is derived from an EMBL/GenBank/DDBJ whole genome shotgun (WGS) entry which is preliminary data.</text>
</comment>